<reference evidence="2 3" key="1">
    <citation type="submission" date="2019-03" db="EMBL/GenBank/DDBJ databases">
        <title>First draft genome of Liparis tanakae, snailfish: a comprehensive survey of snailfish specific genes.</title>
        <authorList>
            <person name="Kim W."/>
            <person name="Song I."/>
            <person name="Jeong J.-H."/>
            <person name="Kim D."/>
            <person name="Kim S."/>
            <person name="Ryu S."/>
            <person name="Song J.Y."/>
            <person name="Lee S.K."/>
        </authorList>
    </citation>
    <scope>NUCLEOTIDE SEQUENCE [LARGE SCALE GENOMIC DNA]</scope>
    <source>
        <tissue evidence="2">Muscle</tissue>
    </source>
</reference>
<evidence type="ECO:0000313" key="3">
    <source>
        <dbReference type="Proteomes" id="UP000314294"/>
    </source>
</evidence>
<evidence type="ECO:0000256" key="1">
    <source>
        <dbReference type="SAM" id="MobiDB-lite"/>
    </source>
</evidence>
<dbReference type="AlphaFoldDB" id="A0A4Z2G9H8"/>
<evidence type="ECO:0000313" key="2">
    <source>
        <dbReference type="EMBL" id="TNN50206.1"/>
    </source>
</evidence>
<name>A0A4Z2G9H8_9TELE</name>
<organism evidence="2 3">
    <name type="scientific">Liparis tanakae</name>
    <name type="common">Tanaka's snailfish</name>
    <dbReference type="NCBI Taxonomy" id="230148"/>
    <lineage>
        <taxon>Eukaryota</taxon>
        <taxon>Metazoa</taxon>
        <taxon>Chordata</taxon>
        <taxon>Craniata</taxon>
        <taxon>Vertebrata</taxon>
        <taxon>Euteleostomi</taxon>
        <taxon>Actinopterygii</taxon>
        <taxon>Neopterygii</taxon>
        <taxon>Teleostei</taxon>
        <taxon>Neoteleostei</taxon>
        <taxon>Acanthomorphata</taxon>
        <taxon>Eupercaria</taxon>
        <taxon>Perciformes</taxon>
        <taxon>Cottioidei</taxon>
        <taxon>Cottales</taxon>
        <taxon>Liparidae</taxon>
        <taxon>Liparis</taxon>
    </lineage>
</organism>
<dbReference type="Proteomes" id="UP000314294">
    <property type="component" value="Unassembled WGS sequence"/>
</dbReference>
<comment type="caution">
    <text evidence="2">The sequence shown here is derived from an EMBL/GenBank/DDBJ whole genome shotgun (WGS) entry which is preliminary data.</text>
</comment>
<accession>A0A4Z2G9H8</accession>
<feature type="region of interest" description="Disordered" evidence="1">
    <location>
        <begin position="1"/>
        <end position="42"/>
    </location>
</feature>
<protein>
    <submittedName>
        <fullName evidence="2">Uncharacterized protein</fullName>
    </submittedName>
</protein>
<proteinExistence type="predicted"/>
<dbReference type="EMBL" id="SRLO01000627">
    <property type="protein sequence ID" value="TNN50206.1"/>
    <property type="molecule type" value="Genomic_DNA"/>
</dbReference>
<feature type="compositionally biased region" description="Polar residues" evidence="1">
    <location>
        <begin position="25"/>
        <end position="41"/>
    </location>
</feature>
<keyword evidence="3" id="KW-1185">Reference proteome</keyword>
<sequence length="77" mass="8844">MRKTRQELTLPIAEFPESTARRTSPEATSEQEPLGFPSQSRGGRLLKYSWFSAARADRRFFGKHWRNLVANSSAWST</sequence>
<gene>
    <name evidence="2" type="ORF">EYF80_039578</name>
</gene>